<name>A0A6C0C310_9ZZZZ</name>
<keyword evidence="1" id="KW-1133">Transmembrane helix</keyword>
<feature type="transmembrane region" description="Helical" evidence="1">
    <location>
        <begin position="100"/>
        <end position="116"/>
    </location>
</feature>
<organism evidence="2">
    <name type="scientific">viral metagenome</name>
    <dbReference type="NCBI Taxonomy" id="1070528"/>
    <lineage>
        <taxon>unclassified sequences</taxon>
        <taxon>metagenomes</taxon>
        <taxon>organismal metagenomes</taxon>
    </lineage>
</organism>
<proteinExistence type="predicted"/>
<sequence length="123" mass="14013">MFTSYTKNNKITDDRKLKNLSLLDLTKIATPENPLGSYVNMGEPNFEMLIQKDIENLENMAFYATEKPKNNENEEDAQEVALETKEENVLKQYLADHTSGQIYLGALSVVGLYVVFKMMKLGK</sequence>
<protein>
    <submittedName>
        <fullName evidence="2">Uncharacterized protein</fullName>
    </submittedName>
</protein>
<evidence type="ECO:0000256" key="1">
    <source>
        <dbReference type="SAM" id="Phobius"/>
    </source>
</evidence>
<reference evidence="2" key="1">
    <citation type="journal article" date="2020" name="Nature">
        <title>Giant virus diversity and host interactions through global metagenomics.</title>
        <authorList>
            <person name="Schulz F."/>
            <person name="Roux S."/>
            <person name="Paez-Espino D."/>
            <person name="Jungbluth S."/>
            <person name="Walsh D.A."/>
            <person name="Denef V.J."/>
            <person name="McMahon K.D."/>
            <person name="Konstantinidis K.T."/>
            <person name="Eloe-Fadrosh E.A."/>
            <person name="Kyrpides N.C."/>
            <person name="Woyke T."/>
        </authorList>
    </citation>
    <scope>NUCLEOTIDE SEQUENCE</scope>
    <source>
        <strain evidence="2">GVMAG-M-3300020182-84</strain>
    </source>
</reference>
<dbReference type="EMBL" id="MN739312">
    <property type="protein sequence ID" value="QHS98038.1"/>
    <property type="molecule type" value="Genomic_DNA"/>
</dbReference>
<accession>A0A6C0C310</accession>
<evidence type="ECO:0000313" key="2">
    <source>
        <dbReference type="EMBL" id="QHS98038.1"/>
    </source>
</evidence>
<dbReference type="AlphaFoldDB" id="A0A6C0C310"/>
<keyword evidence="1" id="KW-0812">Transmembrane</keyword>
<keyword evidence="1" id="KW-0472">Membrane</keyword>